<organism evidence="1 2">
    <name type="scientific">Aegilops tauschii subsp. strangulata</name>
    <name type="common">Goatgrass</name>
    <dbReference type="NCBI Taxonomy" id="200361"/>
    <lineage>
        <taxon>Eukaryota</taxon>
        <taxon>Viridiplantae</taxon>
        <taxon>Streptophyta</taxon>
        <taxon>Embryophyta</taxon>
        <taxon>Tracheophyta</taxon>
        <taxon>Spermatophyta</taxon>
        <taxon>Magnoliopsida</taxon>
        <taxon>Liliopsida</taxon>
        <taxon>Poales</taxon>
        <taxon>Poaceae</taxon>
        <taxon>BOP clade</taxon>
        <taxon>Pooideae</taxon>
        <taxon>Triticodae</taxon>
        <taxon>Triticeae</taxon>
        <taxon>Triticinae</taxon>
        <taxon>Aegilops</taxon>
    </lineage>
</organism>
<dbReference type="EnsemblPlants" id="AET1Gv20878900.5">
    <property type="protein sequence ID" value="AET1Gv20878900.5"/>
    <property type="gene ID" value="AET1Gv20878900"/>
</dbReference>
<name>A0A452ZQB7_AEGTS</name>
<dbReference type="Proteomes" id="UP000015105">
    <property type="component" value="Chromosome 1D"/>
</dbReference>
<reference evidence="1" key="5">
    <citation type="journal article" date="2021" name="G3 (Bethesda)">
        <title>Aegilops tauschii genome assembly Aet v5.0 features greater sequence contiguity and improved annotation.</title>
        <authorList>
            <person name="Wang L."/>
            <person name="Zhu T."/>
            <person name="Rodriguez J.C."/>
            <person name="Deal K.R."/>
            <person name="Dubcovsky J."/>
            <person name="McGuire P.E."/>
            <person name="Lux T."/>
            <person name="Spannagl M."/>
            <person name="Mayer K.F.X."/>
            <person name="Baldrich P."/>
            <person name="Meyers B.C."/>
            <person name="Huo N."/>
            <person name="Gu Y.Q."/>
            <person name="Zhou H."/>
            <person name="Devos K.M."/>
            <person name="Bennetzen J.L."/>
            <person name="Unver T."/>
            <person name="Budak H."/>
            <person name="Gulick P.J."/>
            <person name="Galiba G."/>
            <person name="Kalapos B."/>
            <person name="Nelson D.R."/>
            <person name="Li P."/>
            <person name="You F.M."/>
            <person name="Luo M.C."/>
            <person name="Dvorak J."/>
        </authorList>
    </citation>
    <scope>NUCLEOTIDE SEQUENCE [LARGE SCALE GENOMIC DNA]</scope>
    <source>
        <strain evidence="1">cv. AL8/78</strain>
    </source>
</reference>
<reference evidence="1" key="3">
    <citation type="journal article" date="2017" name="Nature">
        <title>Genome sequence of the progenitor of the wheat D genome Aegilops tauschii.</title>
        <authorList>
            <person name="Luo M.C."/>
            <person name="Gu Y.Q."/>
            <person name="Puiu D."/>
            <person name="Wang H."/>
            <person name="Twardziok S.O."/>
            <person name="Deal K.R."/>
            <person name="Huo N."/>
            <person name="Zhu T."/>
            <person name="Wang L."/>
            <person name="Wang Y."/>
            <person name="McGuire P.E."/>
            <person name="Liu S."/>
            <person name="Long H."/>
            <person name="Ramasamy R.K."/>
            <person name="Rodriguez J.C."/>
            <person name="Van S.L."/>
            <person name="Yuan L."/>
            <person name="Wang Z."/>
            <person name="Xia Z."/>
            <person name="Xiao L."/>
            <person name="Anderson O.D."/>
            <person name="Ouyang S."/>
            <person name="Liang Y."/>
            <person name="Zimin A.V."/>
            <person name="Pertea G."/>
            <person name="Qi P."/>
            <person name="Bennetzen J.L."/>
            <person name="Dai X."/>
            <person name="Dawson M.W."/>
            <person name="Muller H.G."/>
            <person name="Kugler K."/>
            <person name="Rivarola-Duarte L."/>
            <person name="Spannagl M."/>
            <person name="Mayer K.F.X."/>
            <person name="Lu F.H."/>
            <person name="Bevan M.W."/>
            <person name="Leroy P."/>
            <person name="Li P."/>
            <person name="You F.M."/>
            <person name="Sun Q."/>
            <person name="Liu Z."/>
            <person name="Lyons E."/>
            <person name="Wicker T."/>
            <person name="Salzberg S.L."/>
            <person name="Devos K.M."/>
            <person name="Dvorak J."/>
        </authorList>
    </citation>
    <scope>NUCLEOTIDE SEQUENCE [LARGE SCALE GENOMIC DNA]</scope>
    <source>
        <strain evidence="1">cv. AL8/78</strain>
    </source>
</reference>
<keyword evidence="2" id="KW-1185">Reference proteome</keyword>
<proteinExistence type="predicted"/>
<dbReference type="Gramene" id="AET1Gv20878900.5">
    <property type="protein sequence ID" value="AET1Gv20878900.5"/>
    <property type="gene ID" value="AET1Gv20878900"/>
</dbReference>
<protein>
    <submittedName>
        <fullName evidence="1">Uncharacterized protein</fullName>
    </submittedName>
</protein>
<reference evidence="1" key="4">
    <citation type="submission" date="2019-03" db="UniProtKB">
        <authorList>
            <consortium name="EnsemblPlants"/>
        </authorList>
    </citation>
    <scope>IDENTIFICATION</scope>
</reference>
<accession>A0A452ZQB7</accession>
<reference evidence="2" key="1">
    <citation type="journal article" date="2014" name="Science">
        <title>Ancient hybridizations among the ancestral genomes of bread wheat.</title>
        <authorList>
            <consortium name="International Wheat Genome Sequencing Consortium,"/>
            <person name="Marcussen T."/>
            <person name="Sandve S.R."/>
            <person name="Heier L."/>
            <person name="Spannagl M."/>
            <person name="Pfeifer M."/>
            <person name="Jakobsen K.S."/>
            <person name="Wulff B.B."/>
            <person name="Steuernagel B."/>
            <person name="Mayer K.F."/>
            <person name="Olsen O.A."/>
        </authorList>
    </citation>
    <scope>NUCLEOTIDE SEQUENCE [LARGE SCALE GENOMIC DNA]</scope>
    <source>
        <strain evidence="2">cv. AL8/78</strain>
    </source>
</reference>
<evidence type="ECO:0000313" key="1">
    <source>
        <dbReference type="EnsemblPlants" id="AET1Gv20878900.5"/>
    </source>
</evidence>
<reference evidence="2" key="2">
    <citation type="journal article" date="2017" name="Nat. Plants">
        <title>The Aegilops tauschii genome reveals multiple impacts of transposons.</title>
        <authorList>
            <person name="Zhao G."/>
            <person name="Zou C."/>
            <person name="Li K."/>
            <person name="Wang K."/>
            <person name="Li T."/>
            <person name="Gao L."/>
            <person name="Zhang X."/>
            <person name="Wang H."/>
            <person name="Yang Z."/>
            <person name="Liu X."/>
            <person name="Jiang W."/>
            <person name="Mao L."/>
            <person name="Kong X."/>
            <person name="Jiao Y."/>
            <person name="Jia J."/>
        </authorList>
    </citation>
    <scope>NUCLEOTIDE SEQUENCE [LARGE SCALE GENOMIC DNA]</scope>
    <source>
        <strain evidence="2">cv. AL8/78</strain>
    </source>
</reference>
<dbReference type="AlphaFoldDB" id="A0A452ZQB7"/>
<evidence type="ECO:0000313" key="2">
    <source>
        <dbReference type="Proteomes" id="UP000015105"/>
    </source>
</evidence>
<sequence length="43" mass="5140">RRMRSRLICFPVVVFGRSRAFYIFCMFPLFRDFSSFSVSLPSI</sequence>